<dbReference type="PANTHER" id="PTHR31896:SF43">
    <property type="entry name" value="PROTEIN ENHANCED PSEUDOMONAS SUSCEPTIBILITY 1"/>
    <property type="match status" value="1"/>
</dbReference>
<feature type="compositionally biased region" description="Gly residues" evidence="2">
    <location>
        <begin position="1"/>
        <end position="13"/>
    </location>
</feature>
<dbReference type="Pfam" id="PF02458">
    <property type="entry name" value="Transferase"/>
    <property type="match status" value="2"/>
</dbReference>
<reference evidence="3" key="1">
    <citation type="submission" date="2015-04" db="UniProtKB">
        <authorList>
            <consortium name="EnsemblPlants"/>
        </authorList>
    </citation>
    <scope>IDENTIFICATION</scope>
</reference>
<evidence type="ECO:0008006" key="5">
    <source>
        <dbReference type="Google" id="ProtNLM"/>
    </source>
</evidence>
<evidence type="ECO:0000256" key="1">
    <source>
        <dbReference type="ARBA" id="ARBA00022679"/>
    </source>
</evidence>
<dbReference type="STRING" id="40148.A0A0E0AQ26"/>
<dbReference type="AlphaFoldDB" id="A0A0E0AQ26"/>
<accession>A0A0E0AQ26</accession>
<evidence type="ECO:0000313" key="4">
    <source>
        <dbReference type="Proteomes" id="UP000026961"/>
    </source>
</evidence>
<organism evidence="3">
    <name type="scientific">Oryza glumipatula</name>
    <dbReference type="NCBI Taxonomy" id="40148"/>
    <lineage>
        <taxon>Eukaryota</taxon>
        <taxon>Viridiplantae</taxon>
        <taxon>Streptophyta</taxon>
        <taxon>Embryophyta</taxon>
        <taxon>Tracheophyta</taxon>
        <taxon>Spermatophyta</taxon>
        <taxon>Magnoliopsida</taxon>
        <taxon>Liliopsida</taxon>
        <taxon>Poales</taxon>
        <taxon>Poaceae</taxon>
        <taxon>BOP clade</taxon>
        <taxon>Oryzoideae</taxon>
        <taxon>Oryzeae</taxon>
        <taxon>Oryzinae</taxon>
        <taxon>Oryza</taxon>
    </lineage>
</organism>
<feature type="region of interest" description="Disordered" evidence="2">
    <location>
        <begin position="1"/>
        <end position="44"/>
    </location>
</feature>
<protein>
    <recommendedName>
        <fullName evidence="5">Acetyltransferase</fullName>
    </recommendedName>
</protein>
<sequence length="1023" mass="110071">MVGRRGLAGGGSGRARAERPRRQLRLVAPAADGAPPSSRRALPSSPYSYAAAQLLCETAVDRGVRIPREQRDMGSNDHRNVALAVDRVRVLSRRLVRPSSSSSSSSGHAPPCDIHLTPWDLRFLSIDYIQKGVLLPKPPLSGDRLADALASSFARALALFHPFAGRLVAEERADDGTVTVALRCTGEGAEFVHAAAPGVAVSDVVSSLYTPPEVWSFYSYNLVLGADAATESRPVLSAQVTELADGVFVGMSLNHSVGDGTTFWEFMNAWSEINRRAGGAVSDGLIREISTPAPVFRRWFVETSPVPIPMPVGKLQNIVRRLERPEVQECFFTFSATSARKLKAKANDEMTGTATATISSLQAVLAHLWRGVCRARRLPPEQVTFYTVMVGCRGRVNGIPAGYVGNALMFGKAEATAGEIEGRGLGWTAWQLNRAVASFDEAGMRESLERWVREPEFTYMSKLQSGDAGGVALITGSSPRFDVFGNDFGWGRPVAVRSGAGNKIDGKATVFEGPDGAGSMSLEVCIAPDALRRLVADEEFMDAVTLPSSCSLGKYINFGFRPINKDVTRRFRPPPPPPTRSSETETVHLTPWDIQMITVDYIQKGVLLPKPPTGGELLVEHLASSFARALGRFYPFAGRLAVDRSSSGAREAIAVSLRCTGEGAELVHAVAPDVTVADVAASLYVPRVVWSFFPLDGMVGADAVAGARPVLAAQVTELADGVFVAMSLNHGVADGTTFWHLFNTWSEMSRSGGGDVDEAEISTPPPVLDRWFPDSCPVPVTLPFAKLERIVRRFECPPVEECFFHFSPESVKQLKATANAEVAGEATATISSLQSLLAHVWRSVSRARRLPPEQETTYTVLVGCRGRVKRIPQAYAGNAVVRATARATAGEIEGRGLGWTAWLLNRAVASFDEEALVRSSSSWPREPRFAYLAGWWHPAAMVTGNSPRFNVFGNDFGWGRPVGARSGGANKVDGRATVYEGRGGGGGAMAMEVCLAPETLARVVADAEFLGRRDVVGLPCSFG</sequence>
<feature type="compositionally biased region" description="Low complexity" evidence="2">
    <location>
        <begin position="34"/>
        <end position="44"/>
    </location>
</feature>
<keyword evidence="1" id="KW-0808">Transferase</keyword>
<reference evidence="3" key="2">
    <citation type="submission" date="2018-05" db="EMBL/GenBank/DDBJ databases">
        <title>OgluRS3 (Oryza glumaepatula Reference Sequence Version 3).</title>
        <authorList>
            <person name="Zhang J."/>
            <person name="Kudrna D."/>
            <person name="Lee S."/>
            <person name="Talag J."/>
            <person name="Welchert J."/>
            <person name="Wing R.A."/>
        </authorList>
    </citation>
    <scope>NUCLEOTIDE SEQUENCE [LARGE SCALE GENOMIC DNA]</scope>
</reference>
<dbReference type="PANTHER" id="PTHR31896">
    <property type="entry name" value="FAMILY REGULATORY PROTEIN, PUTATIVE (AFU_ORTHOLOGUE AFUA_3G14730)-RELATED"/>
    <property type="match status" value="1"/>
</dbReference>
<evidence type="ECO:0000313" key="3">
    <source>
        <dbReference type="EnsemblPlants" id="OGLUM08G00920.1"/>
    </source>
</evidence>
<dbReference type="GO" id="GO:0050734">
    <property type="term" value="F:hydroxycinnamoyltransferase activity"/>
    <property type="evidence" value="ECO:0007669"/>
    <property type="project" value="UniProtKB-ARBA"/>
</dbReference>
<dbReference type="EnsemblPlants" id="OGLUM08G00920.1">
    <property type="protein sequence ID" value="OGLUM08G00920.1"/>
    <property type="gene ID" value="OGLUM08G00920"/>
</dbReference>
<dbReference type="InterPro" id="IPR051283">
    <property type="entry name" value="Sec_Metabolite_Acyltrans"/>
</dbReference>
<dbReference type="Gramene" id="OGLUM08G00920.1">
    <property type="protein sequence ID" value="OGLUM08G00920.1"/>
    <property type="gene ID" value="OGLUM08G00920"/>
</dbReference>
<dbReference type="Gene3D" id="3.30.559.10">
    <property type="entry name" value="Chloramphenicol acetyltransferase-like domain"/>
    <property type="match status" value="4"/>
</dbReference>
<name>A0A0E0AQ26_9ORYZ</name>
<proteinExistence type="predicted"/>
<dbReference type="Proteomes" id="UP000026961">
    <property type="component" value="Chromosome 8"/>
</dbReference>
<dbReference type="HOGENOM" id="CLU_005707_0_0_1"/>
<dbReference type="InterPro" id="IPR023213">
    <property type="entry name" value="CAT-like_dom_sf"/>
</dbReference>
<dbReference type="eggNOG" id="ENOG502QVP8">
    <property type="taxonomic scope" value="Eukaryota"/>
</dbReference>
<keyword evidence="4" id="KW-1185">Reference proteome</keyword>
<evidence type="ECO:0000256" key="2">
    <source>
        <dbReference type="SAM" id="MobiDB-lite"/>
    </source>
</evidence>